<feature type="compositionally biased region" description="Basic and acidic residues" evidence="1">
    <location>
        <begin position="1"/>
        <end position="10"/>
    </location>
</feature>
<evidence type="ECO:0000313" key="5">
    <source>
        <dbReference type="Proteomes" id="UP001153712"/>
    </source>
</evidence>
<feature type="transmembrane region" description="Helical" evidence="2">
    <location>
        <begin position="44"/>
        <end position="62"/>
    </location>
</feature>
<dbReference type="AlphaFoldDB" id="A0A9P0DW88"/>
<dbReference type="PANTHER" id="PTHR21104:SF1">
    <property type="entry name" value="FIBRONECTIN TYPE III DOMAIN-CONTAINING PROTEIN"/>
    <property type="match status" value="1"/>
</dbReference>
<keyword evidence="2" id="KW-1133">Transmembrane helix</keyword>
<dbReference type="OrthoDB" id="6424355at2759"/>
<dbReference type="Pfam" id="PF16066">
    <property type="entry name" value="DUF4808"/>
    <property type="match status" value="1"/>
</dbReference>
<evidence type="ECO:0000313" key="4">
    <source>
        <dbReference type="EMBL" id="CAH1185390.1"/>
    </source>
</evidence>
<feature type="region of interest" description="Disordered" evidence="1">
    <location>
        <begin position="1"/>
        <end position="24"/>
    </location>
</feature>
<dbReference type="Proteomes" id="UP001153712">
    <property type="component" value="Chromosome 5"/>
</dbReference>
<reference evidence="4" key="1">
    <citation type="submission" date="2022-01" db="EMBL/GenBank/DDBJ databases">
        <authorList>
            <person name="King R."/>
        </authorList>
    </citation>
    <scope>NUCLEOTIDE SEQUENCE</scope>
</reference>
<feature type="compositionally biased region" description="Polar residues" evidence="1">
    <location>
        <begin position="11"/>
        <end position="24"/>
    </location>
</feature>
<sequence length="376" mass="41895">MEVEVREEASSGRSSRYPTTLLSNNTPDYPVADAPVVVVRVEEVLLVALVLVIWVAAIALFFNRWGKIRMLEPYQPKFHQQPHRPSCPLAPLSPPVMSNQVSIGSNAAAALPTRTQKAPTARMSFSKYNVNALTDPLSVLPSPIIRRPRQNSVFVGSSTVAMLNPPPRRVKSAIDIQHLVVNEHSPTASLKGNRKGSIIPILNKDRRPSLITIERPYYARHHRPSINIERPFVHQPRSRRQSCFAERSLGRHRNFISFEHAAERRAQPSCSFHPTISFETPMESLEPGVRSPSPPPPPPPPICTGAIPKASRSFEHDMNRDRPKAEWSSHSLDVSAISFDRRSSIVEEDRGSPVFVNLDDVKITAPLLEGLKSSDV</sequence>
<evidence type="ECO:0000256" key="2">
    <source>
        <dbReference type="SAM" id="Phobius"/>
    </source>
</evidence>
<dbReference type="PANTHER" id="PTHR21104">
    <property type="entry name" value="FIBRONECTIN TYPE III DOMAIN-CONTAINING PROTEIN"/>
    <property type="match status" value="1"/>
</dbReference>
<dbReference type="EMBL" id="OU900098">
    <property type="protein sequence ID" value="CAH1185390.1"/>
    <property type="molecule type" value="Genomic_DNA"/>
</dbReference>
<protein>
    <recommendedName>
        <fullName evidence="3">Fibronectin type III domain-containing protein</fullName>
    </recommendedName>
</protein>
<gene>
    <name evidence="4" type="ORF">PHYEVI_LOCUS8562</name>
</gene>
<keyword evidence="2" id="KW-0472">Membrane</keyword>
<feature type="domain" description="Fibronectin type III" evidence="3">
    <location>
        <begin position="38"/>
        <end position="180"/>
    </location>
</feature>
<organism evidence="4 5">
    <name type="scientific">Phyllotreta striolata</name>
    <name type="common">Striped flea beetle</name>
    <name type="synonym">Crioceris striolata</name>
    <dbReference type="NCBI Taxonomy" id="444603"/>
    <lineage>
        <taxon>Eukaryota</taxon>
        <taxon>Metazoa</taxon>
        <taxon>Ecdysozoa</taxon>
        <taxon>Arthropoda</taxon>
        <taxon>Hexapoda</taxon>
        <taxon>Insecta</taxon>
        <taxon>Pterygota</taxon>
        <taxon>Neoptera</taxon>
        <taxon>Endopterygota</taxon>
        <taxon>Coleoptera</taxon>
        <taxon>Polyphaga</taxon>
        <taxon>Cucujiformia</taxon>
        <taxon>Chrysomeloidea</taxon>
        <taxon>Chrysomelidae</taxon>
        <taxon>Galerucinae</taxon>
        <taxon>Alticini</taxon>
        <taxon>Phyllotreta</taxon>
    </lineage>
</organism>
<proteinExistence type="predicted"/>
<accession>A0A9P0DW88</accession>
<keyword evidence="5" id="KW-1185">Reference proteome</keyword>
<evidence type="ECO:0000259" key="3">
    <source>
        <dbReference type="Pfam" id="PF16066"/>
    </source>
</evidence>
<name>A0A9P0DW88_PHYSR</name>
<keyword evidence="2" id="KW-0812">Transmembrane</keyword>
<dbReference type="InterPro" id="IPR032073">
    <property type="entry name" value="FNDC5_C"/>
</dbReference>
<evidence type="ECO:0000256" key="1">
    <source>
        <dbReference type="SAM" id="MobiDB-lite"/>
    </source>
</evidence>